<evidence type="ECO:0000256" key="1">
    <source>
        <dbReference type="SAM" id="MobiDB-lite"/>
    </source>
</evidence>
<proteinExistence type="predicted"/>
<dbReference type="Proteomes" id="UP001457282">
    <property type="component" value="Unassembled WGS sequence"/>
</dbReference>
<dbReference type="AlphaFoldDB" id="A0AAW1XX96"/>
<evidence type="ECO:0000313" key="2">
    <source>
        <dbReference type="EMBL" id="KAK9940142.1"/>
    </source>
</evidence>
<feature type="region of interest" description="Disordered" evidence="1">
    <location>
        <begin position="50"/>
        <end position="92"/>
    </location>
</feature>
<protein>
    <submittedName>
        <fullName evidence="2">Uncharacterized protein</fullName>
    </submittedName>
</protein>
<keyword evidence="3" id="KW-1185">Reference proteome</keyword>
<sequence length="109" mass="12098">MVIGRCGSGGRDKDLEITRVGLGTRLGWWRCFGVSMMVAAWVMRRWRARSVDDSDGGSSSGGSLKEAGQRRSRHRGMRCGQTASQQQGRCEEARRTGHEAVVMVLRLDE</sequence>
<evidence type="ECO:0000313" key="3">
    <source>
        <dbReference type="Proteomes" id="UP001457282"/>
    </source>
</evidence>
<accession>A0AAW1XX96</accession>
<name>A0AAW1XX96_RUBAR</name>
<organism evidence="2 3">
    <name type="scientific">Rubus argutus</name>
    <name type="common">Southern blackberry</name>
    <dbReference type="NCBI Taxonomy" id="59490"/>
    <lineage>
        <taxon>Eukaryota</taxon>
        <taxon>Viridiplantae</taxon>
        <taxon>Streptophyta</taxon>
        <taxon>Embryophyta</taxon>
        <taxon>Tracheophyta</taxon>
        <taxon>Spermatophyta</taxon>
        <taxon>Magnoliopsida</taxon>
        <taxon>eudicotyledons</taxon>
        <taxon>Gunneridae</taxon>
        <taxon>Pentapetalae</taxon>
        <taxon>rosids</taxon>
        <taxon>fabids</taxon>
        <taxon>Rosales</taxon>
        <taxon>Rosaceae</taxon>
        <taxon>Rosoideae</taxon>
        <taxon>Rosoideae incertae sedis</taxon>
        <taxon>Rubus</taxon>
    </lineage>
</organism>
<comment type="caution">
    <text evidence="2">The sequence shown here is derived from an EMBL/GenBank/DDBJ whole genome shotgun (WGS) entry which is preliminary data.</text>
</comment>
<dbReference type="EMBL" id="JBEDUW010000003">
    <property type="protein sequence ID" value="KAK9940142.1"/>
    <property type="molecule type" value="Genomic_DNA"/>
</dbReference>
<gene>
    <name evidence="2" type="ORF">M0R45_016816</name>
</gene>
<reference evidence="2 3" key="1">
    <citation type="journal article" date="2023" name="G3 (Bethesda)">
        <title>A chromosome-length genome assembly and annotation of blackberry (Rubus argutus, cv. 'Hillquist').</title>
        <authorList>
            <person name="Bruna T."/>
            <person name="Aryal R."/>
            <person name="Dudchenko O."/>
            <person name="Sargent D.J."/>
            <person name="Mead D."/>
            <person name="Buti M."/>
            <person name="Cavallini A."/>
            <person name="Hytonen T."/>
            <person name="Andres J."/>
            <person name="Pham M."/>
            <person name="Weisz D."/>
            <person name="Mascagni F."/>
            <person name="Usai G."/>
            <person name="Natali L."/>
            <person name="Bassil N."/>
            <person name="Fernandez G.E."/>
            <person name="Lomsadze A."/>
            <person name="Armour M."/>
            <person name="Olukolu B."/>
            <person name="Poorten T."/>
            <person name="Britton C."/>
            <person name="Davik J."/>
            <person name="Ashrafi H."/>
            <person name="Aiden E.L."/>
            <person name="Borodovsky M."/>
            <person name="Worthington M."/>
        </authorList>
    </citation>
    <scope>NUCLEOTIDE SEQUENCE [LARGE SCALE GENOMIC DNA]</scope>
    <source>
        <strain evidence="2">PI 553951</strain>
    </source>
</reference>